<gene>
    <name evidence="4" type="ORF">CVLEPA_LOCUS6983</name>
</gene>
<dbReference type="InterPro" id="IPR011705">
    <property type="entry name" value="BACK"/>
</dbReference>
<sequence>MDVENTQFVFPMQGAATLRELNLMREEGILTDVTIVAEDRRFECHRAVLAASCSYFKAMFSYGLRESRETIITLHGIKPSVLELVLQYAYTGMCVLAKSSVCDLFTAADLFGLLPLREAAVRFLHKCIDHSTCLQIYRLADQHCCKELMNASLTFARKHFSEIIMQDGFLELGVRTLTKYLDDDDLNVIREDLVYDAAMRWIRHDDVKRSQFVEQVLESVRLPFVKPEYLKLQATVDPLIYHNKACVRQVLEARTYQISGEFRDDFFGKQRKPRKCTSKEVVMVFGGEMRIGSLHEHNHDISYFDPLMQKWETMSSLPESLQVKAFSAISMGYEIYLTGGTVRNRAVSDVMTYYTCLNKWCPQSNMLTARYHHTCCCESGMIYAVGGTDGSRCIDEVERYDPVKNTWEPVSPLVHAVKCPALTAYQGKIYVFGGFSDQYVICQAIQVYEIESGFWTALSSPHIDYTCAHAALLSSKIYLLGGSSKVVKVYDPETDEIKRGPDMLQKRDNCGVTSVGSKLYVTGGVGKSSGSSMESAESFCPLRNKWELMPPMRQRLYRHGCVSIRIPIYQRDQPKSTNRKQT</sequence>
<organism evidence="4 5">
    <name type="scientific">Clavelina lepadiformis</name>
    <name type="common">Light-bulb sea squirt</name>
    <name type="synonym">Ascidia lepadiformis</name>
    <dbReference type="NCBI Taxonomy" id="159417"/>
    <lineage>
        <taxon>Eukaryota</taxon>
        <taxon>Metazoa</taxon>
        <taxon>Chordata</taxon>
        <taxon>Tunicata</taxon>
        <taxon>Ascidiacea</taxon>
        <taxon>Aplousobranchia</taxon>
        <taxon>Clavelinidae</taxon>
        <taxon>Clavelina</taxon>
    </lineage>
</organism>
<dbReference type="SMART" id="SM00612">
    <property type="entry name" value="Kelch"/>
    <property type="match status" value="5"/>
</dbReference>
<dbReference type="SUPFAM" id="SSF117281">
    <property type="entry name" value="Kelch motif"/>
    <property type="match status" value="1"/>
</dbReference>
<keyword evidence="5" id="KW-1185">Reference proteome</keyword>
<dbReference type="InterPro" id="IPR000210">
    <property type="entry name" value="BTB/POZ_dom"/>
</dbReference>
<dbReference type="InterPro" id="IPR017096">
    <property type="entry name" value="BTB-kelch_protein"/>
</dbReference>
<dbReference type="PROSITE" id="PS50097">
    <property type="entry name" value="BTB"/>
    <property type="match status" value="1"/>
</dbReference>
<dbReference type="PANTHER" id="PTHR24412:SF272">
    <property type="entry name" value="KELCH-LIKE PROTEIN DIABLO"/>
    <property type="match status" value="1"/>
</dbReference>
<comment type="caution">
    <text evidence="4">The sequence shown here is derived from an EMBL/GenBank/DDBJ whole genome shotgun (WGS) entry which is preliminary data.</text>
</comment>
<keyword evidence="1" id="KW-0880">Kelch repeat</keyword>
<dbReference type="SMART" id="SM00875">
    <property type="entry name" value="BACK"/>
    <property type="match status" value="1"/>
</dbReference>
<name>A0ABP0FFF4_CLALP</name>
<evidence type="ECO:0000259" key="3">
    <source>
        <dbReference type="PROSITE" id="PS50097"/>
    </source>
</evidence>
<dbReference type="InterPro" id="IPR015915">
    <property type="entry name" value="Kelch-typ_b-propeller"/>
</dbReference>
<evidence type="ECO:0000256" key="1">
    <source>
        <dbReference type="ARBA" id="ARBA00022441"/>
    </source>
</evidence>
<dbReference type="SUPFAM" id="SSF54695">
    <property type="entry name" value="POZ domain"/>
    <property type="match status" value="1"/>
</dbReference>
<keyword evidence="2" id="KW-0677">Repeat</keyword>
<evidence type="ECO:0000313" key="4">
    <source>
        <dbReference type="EMBL" id="CAK8677623.1"/>
    </source>
</evidence>
<dbReference type="Gene3D" id="2.120.10.80">
    <property type="entry name" value="Kelch-type beta propeller"/>
    <property type="match status" value="2"/>
</dbReference>
<dbReference type="Proteomes" id="UP001642483">
    <property type="component" value="Unassembled WGS sequence"/>
</dbReference>
<evidence type="ECO:0000313" key="5">
    <source>
        <dbReference type="Proteomes" id="UP001642483"/>
    </source>
</evidence>
<dbReference type="EMBL" id="CAWYQH010000046">
    <property type="protein sequence ID" value="CAK8677623.1"/>
    <property type="molecule type" value="Genomic_DNA"/>
</dbReference>
<dbReference type="Gene3D" id="3.30.710.10">
    <property type="entry name" value="Potassium Channel Kv1.1, Chain A"/>
    <property type="match status" value="1"/>
</dbReference>
<dbReference type="Pfam" id="PF01344">
    <property type="entry name" value="Kelch_1"/>
    <property type="match status" value="3"/>
</dbReference>
<reference evidence="4 5" key="1">
    <citation type="submission" date="2024-02" db="EMBL/GenBank/DDBJ databases">
        <authorList>
            <person name="Daric V."/>
            <person name="Darras S."/>
        </authorList>
    </citation>
    <scope>NUCLEOTIDE SEQUENCE [LARGE SCALE GENOMIC DNA]</scope>
</reference>
<proteinExistence type="predicted"/>
<protein>
    <recommendedName>
        <fullName evidence="3">BTB domain-containing protein</fullName>
    </recommendedName>
</protein>
<feature type="domain" description="BTB" evidence="3">
    <location>
        <begin position="31"/>
        <end position="98"/>
    </location>
</feature>
<dbReference type="InterPro" id="IPR011333">
    <property type="entry name" value="SKP1/BTB/POZ_sf"/>
</dbReference>
<accession>A0ABP0FFF4</accession>
<evidence type="ECO:0000256" key="2">
    <source>
        <dbReference type="ARBA" id="ARBA00022737"/>
    </source>
</evidence>
<dbReference type="Pfam" id="PF00651">
    <property type="entry name" value="BTB"/>
    <property type="match status" value="1"/>
</dbReference>
<dbReference type="SMART" id="SM00225">
    <property type="entry name" value="BTB"/>
    <property type="match status" value="1"/>
</dbReference>
<dbReference type="Gene3D" id="1.25.40.420">
    <property type="match status" value="1"/>
</dbReference>
<dbReference type="PANTHER" id="PTHR24412">
    <property type="entry name" value="KELCH PROTEIN"/>
    <property type="match status" value="1"/>
</dbReference>
<dbReference type="Pfam" id="PF07707">
    <property type="entry name" value="BACK"/>
    <property type="match status" value="1"/>
</dbReference>
<dbReference type="PIRSF" id="PIRSF037037">
    <property type="entry name" value="Kelch-like_protein_gigaxonin"/>
    <property type="match status" value="1"/>
</dbReference>
<dbReference type="InterPro" id="IPR006652">
    <property type="entry name" value="Kelch_1"/>
</dbReference>